<feature type="transmembrane region" description="Helical" evidence="6">
    <location>
        <begin position="115"/>
        <end position="136"/>
    </location>
</feature>
<dbReference type="PANTHER" id="PTHR13019:SF25">
    <property type="entry name" value="GOLGI APPARATUS MEMBRANE PROTEIN TVP23 HOMOLOG"/>
    <property type="match status" value="1"/>
</dbReference>
<keyword evidence="4 6" id="KW-1133">Transmembrane helix</keyword>
<keyword evidence="3 6" id="KW-0812">Transmembrane</keyword>
<dbReference type="InterPro" id="IPR008564">
    <property type="entry name" value="TVP23-like"/>
</dbReference>
<reference evidence="7" key="2">
    <citation type="submission" date="2014-07" db="EMBL/GenBank/DDBJ databases">
        <authorList>
            <person name="Hull J."/>
        </authorList>
    </citation>
    <scope>NUCLEOTIDE SEQUENCE</scope>
</reference>
<evidence type="ECO:0000313" key="8">
    <source>
        <dbReference type="EMBL" id="JAP98016.1"/>
    </source>
</evidence>
<protein>
    <recommendedName>
        <fullName evidence="6">Golgi apparatus membrane protein TVP23 homolog</fullName>
    </recommendedName>
</protein>
<evidence type="ECO:0000256" key="5">
    <source>
        <dbReference type="ARBA" id="ARBA00023136"/>
    </source>
</evidence>
<proteinExistence type="inferred from homology"/>
<name>A0A0A9YGH5_LYGHE</name>
<reference evidence="8" key="3">
    <citation type="journal article" date="2016" name="Gigascience">
        <title>De novo construction of an expanded transcriptome assembly for the western tarnished plant bug, Lygus hesperus.</title>
        <authorList>
            <person name="Tassone E.E."/>
            <person name="Geib S.M."/>
            <person name="Hall B."/>
            <person name="Fabrick J.A."/>
            <person name="Brent C.S."/>
            <person name="Hull J.J."/>
        </authorList>
    </citation>
    <scope>NUCLEOTIDE SEQUENCE</scope>
</reference>
<feature type="transmembrane region" description="Helical" evidence="6">
    <location>
        <begin position="142"/>
        <end position="161"/>
    </location>
</feature>
<comment type="similarity">
    <text evidence="2 6">Belongs to the TVP23 family.</text>
</comment>
<accession>A0A0A9YGH5</accession>
<evidence type="ECO:0000256" key="6">
    <source>
        <dbReference type="RuleBase" id="RU361206"/>
    </source>
</evidence>
<dbReference type="AlphaFoldDB" id="A0A0A9YGH5"/>
<dbReference type="GO" id="GO:0000139">
    <property type="term" value="C:Golgi membrane"/>
    <property type="evidence" value="ECO:0007669"/>
    <property type="project" value="TreeGrafter"/>
</dbReference>
<evidence type="ECO:0000256" key="2">
    <source>
        <dbReference type="ARBA" id="ARBA00005467"/>
    </source>
</evidence>
<comment type="subcellular location">
    <subcellularLocation>
        <location evidence="1 6">Membrane</location>
        <topology evidence="1 6">Multi-pass membrane protein</topology>
    </subcellularLocation>
</comment>
<dbReference type="EMBL" id="GDHC01020612">
    <property type="protein sequence ID" value="JAP98016.1"/>
    <property type="molecule type" value="Transcribed_RNA"/>
</dbReference>
<reference evidence="7" key="1">
    <citation type="journal article" date="2014" name="PLoS ONE">
        <title>Transcriptome-Based Identification of ABC Transporters in the Western Tarnished Plant Bug Lygus hesperus.</title>
        <authorList>
            <person name="Hull J.J."/>
            <person name="Chaney K."/>
            <person name="Geib S.M."/>
            <person name="Fabrick J.A."/>
            <person name="Brent C.S."/>
            <person name="Walsh D."/>
            <person name="Lavine L.C."/>
        </authorList>
    </citation>
    <scope>NUCLEOTIDE SEQUENCE</scope>
</reference>
<organism evidence="7">
    <name type="scientific">Lygus hesperus</name>
    <name type="common">Western plant bug</name>
    <dbReference type="NCBI Taxonomy" id="30085"/>
    <lineage>
        <taxon>Eukaryota</taxon>
        <taxon>Metazoa</taxon>
        <taxon>Ecdysozoa</taxon>
        <taxon>Arthropoda</taxon>
        <taxon>Hexapoda</taxon>
        <taxon>Insecta</taxon>
        <taxon>Pterygota</taxon>
        <taxon>Neoptera</taxon>
        <taxon>Paraneoptera</taxon>
        <taxon>Hemiptera</taxon>
        <taxon>Heteroptera</taxon>
        <taxon>Panheteroptera</taxon>
        <taxon>Cimicomorpha</taxon>
        <taxon>Miridae</taxon>
        <taxon>Mirini</taxon>
        <taxon>Lygus</taxon>
    </lineage>
</organism>
<evidence type="ECO:0000256" key="4">
    <source>
        <dbReference type="ARBA" id="ARBA00022989"/>
    </source>
</evidence>
<dbReference type="EMBL" id="GBHO01013396">
    <property type="protein sequence ID" value="JAG30208.1"/>
    <property type="molecule type" value="Transcribed_RNA"/>
</dbReference>
<gene>
    <name evidence="8" type="primary">CG5021_0</name>
    <name evidence="7" type="ORF">CM83_35601</name>
    <name evidence="8" type="ORF">g.39446</name>
</gene>
<dbReference type="GO" id="GO:0016192">
    <property type="term" value="P:vesicle-mediated transport"/>
    <property type="evidence" value="ECO:0007669"/>
    <property type="project" value="TreeGrafter"/>
</dbReference>
<sequence length="215" mass="24251">MAPLIDDDTVPFGMDQQNPNKLPHPYVTMCHIGFRTAALLTYLFCGWFSDSFISSFVTVMLFLSADFWTVKNITGRLMVGLRWWNYIDDDGNSHWVYESKKGLSQNMVNKTESRIFWTTLFGFPVLWGLMIIGALLSFRIKWLLLAAIAATLNGANLYGYLKCKFGKNEDVSGTLSSMTTNFLRQRVMEGAINMMNQPKQAQATPAFGSPTTNVV</sequence>
<evidence type="ECO:0000313" key="7">
    <source>
        <dbReference type="EMBL" id="JAG30208.1"/>
    </source>
</evidence>
<evidence type="ECO:0000256" key="1">
    <source>
        <dbReference type="ARBA" id="ARBA00004141"/>
    </source>
</evidence>
<dbReference type="GO" id="GO:0009306">
    <property type="term" value="P:protein secretion"/>
    <property type="evidence" value="ECO:0007669"/>
    <property type="project" value="TreeGrafter"/>
</dbReference>
<dbReference type="PANTHER" id="PTHR13019">
    <property type="entry name" value="GOLGI APPARATUS MEMBRANE PROTEIN TVP23"/>
    <property type="match status" value="1"/>
</dbReference>
<dbReference type="Pfam" id="PF05832">
    <property type="entry name" value="DUF846"/>
    <property type="match status" value="1"/>
</dbReference>
<feature type="transmembrane region" description="Helical" evidence="6">
    <location>
        <begin position="39"/>
        <end position="63"/>
    </location>
</feature>
<keyword evidence="5 6" id="KW-0472">Membrane</keyword>
<evidence type="ECO:0000256" key="3">
    <source>
        <dbReference type="ARBA" id="ARBA00022692"/>
    </source>
</evidence>